<dbReference type="AlphaFoldDB" id="A0A6J4P3F2"/>
<feature type="compositionally biased region" description="Basic and acidic residues" evidence="1">
    <location>
        <begin position="48"/>
        <end position="58"/>
    </location>
</feature>
<accession>A0A6J4P3F2</accession>
<evidence type="ECO:0000256" key="1">
    <source>
        <dbReference type="SAM" id="MobiDB-lite"/>
    </source>
</evidence>
<organism evidence="2">
    <name type="scientific">uncultured Pseudonocardia sp</name>
    <dbReference type="NCBI Taxonomy" id="211455"/>
    <lineage>
        <taxon>Bacteria</taxon>
        <taxon>Bacillati</taxon>
        <taxon>Actinomycetota</taxon>
        <taxon>Actinomycetes</taxon>
        <taxon>Pseudonocardiales</taxon>
        <taxon>Pseudonocardiaceae</taxon>
        <taxon>Pseudonocardia</taxon>
        <taxon>environmental samples</taxon>
    </lineage>
</organism>
<proteinExistence type="predicted"/>
<name>A0A6J4P3F2_9PSEU</name>
<dbReference type="EMBL" id="CADCUS010000241">
    <property type="protein sequence ID" value="CAA9403805.1"/>
    <property type="molecule type" value="Genomic_DNA"/>
</dbReference>
<evidence type="ECO:0000313" key="2">
    <source>
        <dbReference type="EMBL" id="CAA9403805.1"/>
    </source>
</evidence>
<reference evidence="2" key="1">
    <citation type="submission" date="2020-02" db="EMBL/GenBank/DDBJ databases">
        <authorList>
            <person name="Meier V. D."/>
        </authorList>
    </citation>
    <scope>NUCLEOTIDE SEQUENCE</scope>
    <source>
        <strain evidence="2">AVDCRST_MAG66</strain>
    </source>
</reference>
<sequence>MLLPTFGVLVVLLVVQGLSLPAVIRFSGVGQDPAGPRAQAGRGRRVRSGRDRAHPAGR</sequence>
<feature type="region of interest" description="Disordered" evidence="1">
    <location>
        <begin position="27"/>
        <end position="58"/>
    </location>
</feature>
<protein>
    <submittedName>
        <fullName evidence="2">Uncharacterized protein</fullName>
    </submittedName>
</protein>
<gene>
    <name evidence="2" type="ORF">AVDCRST_MAG66-1579</name>
</gene>